<dbReference type="AlphaFoldDB" id="A0A392PC71"/>
<organism evidence="1 2">
    <name type="scientific">Trifolium medium</name>
    <dbReference type="NCBI Taxonomy" id="97028"/>
    <lineage>
        <taxon>Eukaryota</taxon>
        <taxon>Viridiplantae</taxon>
        <taxon>Streptophyta</taxon>
        <taxon>Embryophyta</taxon>
        <taxon>Tracheophyta</taxon>
        <taxon>Spermatophyta</taxon>
        <taxon>Magnoliopsida</taxon>
        <taxon>eudicotyledons</taxon>
        <taxon>Gunneridae</taxon>
        <taxon>Pentapetalae</taxon>
        <taxon>rosids</taxon>
        <taxon>fabids</taxon>
        <taxon>Fabales</taxon>
        <taxon>Fabaceae</taxon>
        <taxon>Papilionoideae</taxon>
        <taxon>50 kb inversion clade</taxon>
        <taxon>NPAAA clade</taxon>
        <taxon>Hologalegina</taxon>
        <taxon>IRL clade</taxon>
        <taxon>Trifolieae</taxon>
        <taxon>Trifolium</taxon>
    </lineage>
</organism>
<protein>
    <submittedName>
        <fullName evidence="1">Uncharacterized protein</fullName>
    </submittedName>
</protein>
<accession>A0A392PC71</accession>
<sequence>MSDAKVVINLVVDVDDDAMANGDDELNWV</sequence>
<evidence type="ECO:0000313" key="1">
    <source>
        <dbReference type="EMBL" id="MCI09217.1"/>
    </source>
</evidence>
<feature type="non-terminal residue" evidence="1">
    <location>
        <position position="29"/>
    </location>
</feature>
<name>A0A392PC71_9FABA</name>
<proteinExistence type="predicted"/>
<reference evidence="1 2" key="1">
    <citation type="journal article" date="2018" name="Front. Plant Sci.">
        <title>Red Clover (Trifolium pratense) and Zigzag Clover (T. medium) - A Picture of Genomic Similarities and Differences.</title>
        <authorList>
            <person name="Dluhosova J."/>
            <person name="Istvanek J."/>
            <person name="Nedelnik J."/>
            <person name="Repkova J."/>
        </authorList>
    </citation>
    <scope>NUCLEOTIDE SEQUENCE [LARGE SCALE GENOMIC DNA]</scope>
    <source>
        <strain evidence="2">cv. 10/8</strain>
        <tissue evidence="1">Leaf</tissue>
    </source>
</reference>
<dbReference type="Proteomes" id="UP000265520">
    <property type="component" value="Unassembled WGS sequence"/>
</dbReference>
<evidence type="ECO:0000313" key="2">
    <source>
        <dbReference type="Proteomes" id="UP000265520"/>
    </source>
</evidence>
<dbReference type="EMBL" id="LXQA010071794">
    <property type="protein sequence ID" value="MCI09217.1"/>
    <property type="molecule type" value="Genomic_DNA"/>
</dbReference>
<comment type="caution">
    <text evidence="1">The sequence shown here is derived from an EMBL/GenBank/DDBJ whole genome shotgun (WGS) entry which is preliminary data.</text>
</comment>
<keyword evidence="2" id="KW-1185">Reference proteome</keyword>